<dbReference type="RefSeq" id="WP_068845565.1">
    <property type="nucleotide sequence ID" value="NZ_LYDR01000020.1"/>
</dbReference>
<evidence type="ECO:0000256" key="3">
    <source>
        <dbReference type="ARBA" id="ARBA00022801"/>
    </source>
</evidence>
<dbReference type="PANTHER" id="PTHR42693:SF53">
    <property type="entry name" value="ENDO-4-O-SULFATASE"/>
    <property type="match status" value="1"/>
</dbReference>
<dbReference type="OrthoDB" id="9783154at2"/>
<dbReference type="Gene3D" id="3.40.720.10">
    <property type="entry name" value="Alkaline Phosphatase, subunit A"/>
    <property type="match status" value="1"/>
</dbReference>
<dbReference type="STRING" id="1841610.A6X21_02200"/>
<evidence type="ECO:0000259" key="6">
    <source>
        <dbReference type="Pfam" id="PF00884"/>
    </source>
</evidence>
<dbReference type="Pfam" id="PF00884">
    <property type="entry name" value="Sulfatase"/>
    <property type="match status" value="1"/>
</dbReference>
<dbReference type="PANTHER" id="PTHR42693">
    <property type="entry name" value="ARYLSULFATASE FAMILY MEMBER"/>
    <property type="match status" value="1"/>
</dbReference>
<feature type="domain" description="Sulfatase N-terminal" evidence="6">
    <location>
        <begin position="41"/>
        <end position="345"/>
    </location>
</feature>
<dbReference type="GO" id="GO:0046872">
    <property type="term" value="F:metal ion binding"/>
    <property type="evidence" value="ECO:0007669"/>
    <property type="project" value="UniProtKB-KW"/>
</dbReference>
<dbReference type="InterPro" id="IPR017850">
    <property type="entry name" value="Alkaline_phosphatase_core_sf"/>
</dbReference>
<dbReference type="AlphaFoldDB" id="A0A1C3ETF8"/>
<feature type="region of interest" description="Disordered" evidence="5">
    <location>
        <begin position="439"/>
        <end position="470"/>
    </location>
</feature>
<dbReference type="InterPro" id="IPR024607">
    <property type="entry name" value="Sulfatase_CS"/>
</dbReference>
<keyword evidence="8" id="KW-1185">Reference proteome</keyword>
<keyword evidence="3" id="KW-0378">Hydrolase</keyword>
<gene>
    <name evidence="7" type="ORF">A6X21_02200</name>
</gene>
<comment type="similarity">
    <text evidence="1">Belongs to the sulfatase family.</text>
</comment>
<evidence type="ECO:0000256" key="1">
    <source>
        <dbReference type="ARBA" id="ARBA00008779"/>
    </source>
</evidence>
<evidence type="ECO:0000256" key="4">
    <source>
        <dbReference type="ARBA" id="ARBA00022837"/>
    </source>
</evidence>
<keyword evidence="2" id="KW-0479">Metal-binding</keyword>
<proteinExistence type="inferred from homology"/>
<evidence type="ECO:0000256" key="2">
    <source>
        <dbReference type="ARBA" id="ARBA00022723"/>
    </source>
</evidence>
<protein>
    <submittedName>
        <fullName evidence="7">Sulfatase</fullName>
    </submittedName>
</protein>
<dbReference type="InterPro" id="IPR000917">
    <property type="entry name" value="Sulfatase_N"/>
</dbReference>
<organism evidence="7 8">
    <name type="scientific">Planctopirus hydrillae</name>
    <dbReference type="NCBI Taxonomy" id="1841610"/>
    <lineage>
        <taxon>Bacteria</taxon>
        <taxon>Pseudomonadati</taxon>
        <taxon>Planctomycetota</taxon>
        <taxon>Planctomycetia</taxon>
        <taxon>Planctomycetales</taxon>
        <taxon>Planctomycetaceae</taxon>
        <taxon>Planctopirus</taxon>
    </lineage>
</organism>
<dbReference type="PROSITE" id="PS00149">
    <property type="entry name" value="SULFATASE_2"/>
    <property type="match status" value="1"/>
</dbReference>
<evidence type="ECO:0000256" key="5">
    <source>
        <dbReference type="SAM" id="MobiDB-lite"/>
    </source>
</evidence>
<dbReference type="Proteomes" id="UP000094828">
    <property type="component" value="Unassembled WGS sequence"/>
</dbReference>
<evidence type="ECO:0000313" key="8">
    <source>
        <dbReference type="Proteomes" id="UP000094828"/>
    </source>
</evidence>
<sequence length="470" mass="51863">MVLRNGFHFSLICLIGICLVGISSIDDLAQGAEQTQTTRKPNVIIFYADDLGWGETGIQGNPQIPTPHIDSLAKNGVRCTQGYVAATYCSPSRAGLLTGRYPTRFGHEFNRIANVSGLDLQETTLADRLHGSGYKTACVGKWHLGDGPEYRPTKRGFDEFFGTLANTPFFHPTKFVDSRVSNDVAEVSDENFYTTDEYAKRSVEWIEQQRQSPWFLYLPFNAQHAPLQAPQKYLDRFESITDPKRKLFAAMMSAMDDAIGQVLGKVRELGQEENTLIFFIADNGGPTQGTTSQNGPLRGFKMTTFEGGTRVPFLVQWKGKLPAGKTYDNPVINLDVLPTVLTAAGSKIDPAWKLDGVDLVPYFTGSIANKPHETLYWRFGEQWAVRHGDWKLVVARGGSGQPELYDLASDISESKNLASENPAKVKELQALWDQWSHEQAAPKVVDQPNNAKKAGNKKGAKKKAAAGSAT</sequence>
<dbReference type="CDD" id="cd16144">
    <property type="entry name" value="ARS_like"/>
    <property type="match status" value="1"/>
</dbReference>
<dbReference type="EMBL" id="LYDR01000020">
    <property type="protein sequence ID" value="ODA36516.1"/>
    <property type="molecule type" value="Genomic_DNA"/>
</dbReference>
<dbReference type="SUPFAM" id="SSF53649">
    <property type="entry name" value="Alkaline phosphatase-like"/>
    <property type="match status" value="1"/>
</dbReference>
<comment type="caution">
    <text evidence="7">The sequence shown here is derived from an EMBL/GenBank/DDBJ whole genome shotgun (WGS) entry which is preliminary data.</text>
</comment>
<feature type="compositionally biased region" description="Basic residues" evidence="5">
    <location>
        <begin position="454"/>
        <end position="464"/>
    </location>
</feature>
<reference evidence="7 8" key="1">
    <citation type="submission" date="2016-05" db="EMBL/GenBank/DDBJ databases">
        <title>Genomic and physiological characterization of Planctopirus sp. isolated from fresh water lake.</title>
        <authorList>
            <person name="Subhash Y."/>
            <person name="Ramana C."/>
        </authorList>
    </citation>
    <scope>NUCLEOTIDE SEQUENCE [LARGE SCALE GENOMIC DNA]</scope>
    <source>
        <strain evidence="7 8">JC280</strain>
    </source>
</reference>
<evidence type="ECO:0000313" key="7">
    <source>
        <dbReference type="EMBL" id="ODA36516.1"/>
    </source>
</evidence>
<dbReference type="Gene3D" id="3.30.1120.10">
    <property type="match status" value="1"/>
</dbReference>
<name>A0A1C3ETF8_9PLAN</name>
<dbReference type="GO" id="GO:0004065">
    <property type="term" value="F:arylsulfatase activity"/>
    <property type="evidence" value="ECO:0007669"/>
    <property type="project" value="TreeGrafter"/>
</dbReference>
<accession>A0A1C3ETF8</accession>
<keyword evidence="4" id="KW-0106">Calcium</keyword>
<dbReference type="InterPro" id="IPR050738">
    <property type="entry name" value="Sulfatase"/>
</dbReference>